<feature type="region of interest" description="Disordered" evidence="1">
    <location>
        <begin position="50"/>
        <end position="73"/>
    </location>
</feature>
<comment type="caution">
    <text evidence="2">The sequence shown here is derived from an EMBL/GenBank/DDBJ whole genome shotgun (WGS) entry which is preliminary data.</text>
</comment>
<evidence type="ECO:0000313" key="2">
    <source>
        <dbReference type="EMBL" id="RMX10236.1"/>
    </source>
</evidence>
<proteinExistence type="predicted"/>
<protein>
    <submittedName>
        <fullName evidence="2">Type II toxin-antitoxin system VapB family antitoxin</fullName>
    </submittedName>
</protein>
<sequence length="73" mass="7942">MRATVTIDDALYQRALELADPTMDKADLFREAIQTFVRVQAAKRLAALGSSASDMPDIPRRAAQDSSQTDTAS</sequence>
<dbReference type="EMBL" id="RDQK01000011">
    <property type="protein sequence ID" value="RMX10236.1"/>
    <property type="molecule type" value="Genomic_DNA"/>
</dbReference>
<organism evidence="2 3">
    <name type="scientific">Allofranklinella schreckenbergeri</name>
    <dbReference type="NCBI Taxonomy" id="1076744"/>
    <lineage>
        <taxon>Bacteria</taxon>
        <taxon>Pseudomonadati</taxon>
        <taxon>Pseudomonadota</taxon>
        <taxon>Betaproteobacteria</taxon>
        <taxon>Burkholderiales</taxon>
        <taxon>Comamonadaceae</taxon>
        <taxon>Allofranklinella</taxon>
    </lineage>
</organism>
<dbReference type="AlphaFoldDB" id="A0A3M6R4X2"/>
<evidence type="ECO:0000256" key="1">
    <source>
        <dbReference type="SAM" id="MobiDB-lite"/>
    </source>
</evidence>
<reference evidence="2 3" key="1">
    <citation type="submission" date="2018-10" db="EMBL/GenBank/DDBJ databases">
        <title>Comamonadaceae CDC group NO-1 genome sequencing and assembly.</title>
        <authorList>
            <person name="Bernier A.-M."/>
            <person name="Bernard K."/>
        </authorList>
    </citation>
    <scope>NUCLEOTIDE SEQUENCE [LARGE SCALE GENOMIC DNA]</scope>
    <source>
        <strain evidence="2 3">NML180581</strain>
    </source>
</reference>
<gene>
    <name evidence="2" type="ORF">EBQ24_05630</name>
</gene>
<name>A0A3M6R4X2_9BURK</name>
<feature type="compositionally biased region" description="Polar residues" evidence="1">
    <location>
        <begin position="64"/>
        <end position="73"/>
    </location>
</feature>
<dbReference type="Proteomes" id="UP000281171">
    <property type="component" value="Unassembled WGS sequence"/>
</dbReference>
<evidence type="ECO:0000313" key="3">
    <source>
        <dbReference type="Proteomes" id="UP000281171"/>
    </source>
</evidence>
<dbReference type="RefSeq" id="WP_122248108.1">
    <property type="nucleotide sequence ID" value="NZ_RDQK01000011.1"/>
</dbReference>
<accession>A0A3M6R4X2</accession>